<name>A0A5E4Q9C8_9NEOP</name>
<dbReference type="EMBL" id="FZQP02001848">
    <property type="protein sequence ID" value="VVC94005.1"/>
    <property type="molecule type" value="Genomic_DNA"/>
</dbReference>
<dbReference type="AlphaFoldDB" id="A0A5E4Q9C8"/>
<protein>
    <submittedName>
        <fullName evidence="1">Uncharacterized protein</fullName>
    </submittedName>
</protein>
<evidence type="ECO:0000313" key="1">
    <source>
        <dbReference type="EMBL" id="VVC94005.1"/>
    </source>
</evidence>
<proteinExistence type="predicted"/>
<dbReference type="Proteomes" id="UP000324832">
    <property type="component" value="Unassembled WGS sequence"/>
</dbReference>
<accession>A0A5E4Q9C8</accession>
<reference evidence="1 2" key="1">
    <citation type="submission" date="2017-07" db="EMBL/GenBank/DDBJ databases">
        <authorList>
            <person name="Talla V."/>
            <person name="Backstrom N."/>
        </authorList>
    </citation>
    <scope>NUCLEOTIDE SEQUENCE [LARGE SCALE GENOMIC DNA]</scope>
</reference>
<gene>
    <name evidence="1" type="ORF">LSINAPIS_LOCUS6066</name>
</gene>
<sequence>KCFDHALNTPPRNDKVFSEKLSI</sequence>
<feature type="non-terminal residue" evidence="1">
    <location>
        <position position="1"/>
    </location>
</feature>
<keyword evidence="2" id="KW-1185">Reference proteome</keyword>
<evidence type="ECO:0000313" key="2">
    <source>
        <dbReference type="Proteomes" id="UP000324832"/>
    </source>
</evidence>
<organism evidence="1 2">
    <name type="scientific">Leptidea sinapis</name>
    <dbReference type="NCBI Taxonomy" id="189913"/>
    <lineage>
        <taxon>Eukaryota</taxon>
        <taxon>Metazoa</taxon>
        <taxon>Ecdysozoa</taxon>
        <taxon>Arthropoda</taxon>
        <taxon>Hexapoda</taxon>
        <taxon>Insecta</taxon>
        <taxon>Pterygota</taxon>
        <taxon>Neoptera</taxon>
        <taxon>Endopterygota</taxon>
        <taxon>Lepidoptera</taxon>
        <taxon>Glossata</taxon>
        <taxon>Ditrysia</taxon>
        <taxon>Papilionoidea</taxon>
        <taxon>Pieridae</taxon>
        <taxon>Dismorphiinae</taxon>
        <taxon>Leptidea</taxon>
    </lineage>
</organism>